<evidence type="ECO:0000256" key="1">
    <source>
        <dbReference type="SAM" id="MobiDB-lite"/>
    </source>
</evidence>
<feature type="region of interest" description="Disordered" evidence="1">
    <location>
        <begin position="1"/>
        <end position="48"/>
    </location>
</feature>
<accession>R7S464</accession>
<feature type="compositionally biased region" description="Acidic residues" evidence="1">
    <location>
        <begin position="524"/>
        <end position="535"/>
    </location>
</feature>
<feature type="compositionally biased region" description="Polar residues" evidence="1">
    <location>
        <begin position="236"/>
        <end position="248"/>
    </location>
</feature>
<dbReference type="OMA" id="HESFIVV"/>
<dbReference type="AlphaFoldDB" id="R7S464"/>
<organism evidence="2 3">
    <name type="scientific">Punctularia strigosozonata (strain HHB-11173)</name>
    <name type="common">White-rot fungus</name>
    <dbReference type="NCBI Taxonomy" id="741275"/>
    <lineage>
        <taxon>Eukaryota</taxon>
        <taxon>Fungi</taxon>
        <taxon>Dikarya</taxon>
        <taxon>Basidiomycota</taxon>
        <taxon>Agaricomycotina</taxon>
        <taxon>Agaricomycetes</taxon>
        <taxon>Corticiales</taxon>
        <taxon>Punctulariaceae</taxon>
        <taxon>Punctularia</taxon>
    </lineage>
</organism>
<feature type="region of interest" description="Disordered" evidence="1">
    <location>
        <begin position="223"/>
        <end position="349"/>
    </location>
</feature>
<feature type="region of interest" description="Disordered" evidence="1">
    <location>
        <begin position="80"/>
        <end position="117"/>
    </location>
</feature>
<dbReference type="eggNOG" id="ENOG502S3HK">
    <property type="taxonomic scope" value="Eukaryota"/>
</dbReference>
<feature type="compositionally biased region" description="Basic and acidic residues" evidence="1">
    <location>
        <begin position="495"/>
        <end position="513"/>
    </location>
</feature>
<gene>
    <name evidence="2" type="ORF">PUNSTDRAFT_47009</name>
</gene>
<dbReference type="EMBL" id="JH687551">
    <property type="protein sequence ID" value="EIN05170.1"/>
    <property type="molecule type" value="Genomic_DNA"/>
</dbReference>
<feature type="compositionally biased region" description="Basic residues" evidence="1">
    <location>
        <begin position="420"/>
        <end position="435"/>
    </location>
</feature>
<feature type="region of interest" description="Disordered" evidence="1">
    <location>
        <begin position="198"/>
        <end position="217"/>
    </location>
</feature>
<sequence>MFSTLQSFLPSALQNNSNTNHANSDNRPPPGIKLPSGEHEDRPPDARAMNADEMGTFIIVRPPPSKSNHPLNLQVQLVPPQHRERSATGGRSSLDSSAEPGVINLSRTSTNRSDTTSIYSSYSSAASLNSVATASSTSSGRRMIIPLYNLQAHNVMTNVVVDAGTDAKIARFLRRGLEVIGLAVLEPVEVFGPAGYTHTHAQQSSTTTSPARRSVDDAHRLSAYSRSGTPDPPHTPGSSHLSLTSTADSHGHLPPPPPPHSSLPPVAELSTPPPSTGPKKLFGKLFRSRKDSAPGPTPPSSPSPPTPTPYKRASLVLTSPTPPTSADPTPTSSAISNGGPGPGQPVLQPEILGIRPSLLAPTNPPVGRPSAYVWVVRRWLKGAPEGVLGGMIAQLDARRRERGPGGGGGEVELRFEWTKARQRASRASGRRRSVRRGGSEGGERRASVALSSQSSLHGGGEEAGATSAGAGGKTPRARAGGFARRSLDRGSLSTQEHEHEHDEGGEAAAERTPRPASGFAPREDDGEESDPEDSETPWMCYLVLRRVYPGLGLNLGSGSGSGGAGGGGGAGGTEEQVKTRVASLSPTPHHPKVVAMLKVPFPLPDVDVERMGVRPRVVTPAGVARPAVEEGGAAVGGAGGGAGGGGVVLTAEEIKDVVSATGMWVVVREGIGGVGKVARKGDGWRLRG</sequence>
<feature type="compositionally biased region" description="Low complexity" evidence="1">
    <location>
        <begin position="15"/>
        <end position="26"/>
    </location>
</feature>
<feature type="region of interest" description="Disordered" evidence="1">
    <location>
        <begin position="419"/>
        <end position="536"/>
    </location>
</feature>
<feature type="compositionally biased region" description="Low complexity" evidence="1">
    <location>
        <begin position="198"/>
        <end position="212"/>
    </location>
</feature>
<dbReference type="Proteomes" id="UP000054196">
    <property type="component" value="Unassembled WGS sequence"/>
</dbReference>
<dbReference type="KEGG" id="psq:PUNSTDRAFT_47009"/>
<feature type="compositionally biased region" description="Low complexity" evidence="1">
    <location>
        <begin position="106"/>
        <end position="117"/>
    </location>
</feature>
<protein>
    <submittedName>
        <fullName evidence="2">Uncharacterized protein</fullName>
    </submittedName>
</protein>
<feature type="compositionally biased region" description="Pro residues" evidence="1">
    <location>
        <begin position="253"/>
        <end position="262"/>
    </location>
</feature>
<proteinExistence type="predicted"/>
<keyword evidence="3" id="KW-1185">Reference proteome</keyword>
<dbReference type="GeneID" id="18882836"/>
<feature type="compositionally biased region" description="Basic and acidic residues" evidence="1">
    <location>
        <begin position="36"/>
        <end position="45"/>
    </location>
</feature>
<evidence type="ECO:0000313" key="2">
    <source>
        <dbReference type="EMBL" id="EIN05170.1"/>
    </source>
</evidence>
<evidence type="ECO:0000313" key="3">
    <source>
        <dbReference type="Proteomes" id="UP000054196"/>
    </source>
</evidence>
<dbReference type="OrthoDB" id="2590746at2759"/>
<feature type="compositionally biased region" description="Polar residues" evidence="1">
    <location>
        <begin position="1"/>
        <end position="14"/>
    </location>
</feature>
<feature type="compositionally biased region" description="Basic and acidic residues" evidence="1">
    <location>
        <begin position="437"/>
        <end position="446"/>
    </location>
</feature>
<dbReference type="HOGENOM" id="CLU_008090_0_0_1"/>
<name>R7S464_PUNST</name>
<feature type="compositionally biased region" description="Low complexity" evidence="1">
    <location>
        <begin position="326"/>
        <end position="336"/>
    </location>
</feature>
<feature type="compositionally biased region" description="Pro residues" evidence="1">
    <location>
        <begin position="295"/>
        <end position="308"/>
    </location>
</feature>
<reference evidence="3" key="1">
    <citation type="journal article" date="2012" name="Science">
        <title>The Paleozoic origin of enzymatic lignin decomposition reconstructed from 31 fungal genomes.</title>
        <authorList>
            <person name="Floudas D."/>
            <person name="Binder M."/>
            <person name="Riley R."/>
            <person name="Barry K."/>
            <person name="Blanchette R.A."/>
            <person name="Henrissat B."/>
            <person name="Martinez A.T."/>
            <person name="Otillar R."/>
            <person name="Spatafora J.W."/>
            <person name="Yadav J.S."/>
            <person name="Aerts A."/>
            <person name="Benoit I."/>
            <person name="Boyd A."/>
            <person name="Carlson A."/>
            <person name="Copeland A."/>
            <person name="Coutinho P.M."/>
            <person name="de Vries R.P."/>
            <person name="Ferreira P."/>
            <person name="Findley K."/>
            <person name="Foster B."/>
            <person name="Gaskell J."/>
            <person name="Glotzer D."/>
            <person name="Gorecki P."/>
            <person name="Heitman J."/>
            <person name="Hesse C."/>
            <person name="Hori C."/>
            <person name="Igarashi K."/>
            <person name="Jurgens J.A."/>
            <person name="Kallen N."/>
            <person name="Kersten P."/>
            <person name="Kohler A."/>
            <person name="Kuees U."/>
            <person name="Kumar T.K.A."/>
            <person name="Kuo A."/>
            <person name="LaButti K."/>
            <person name="Larrondo L.F."/>
            <person name="Lindquist E."/>
            <person name="Ling A."/>
            <person name="Lombard V."/>
            <person name="Lucas S."/>
            <person name="Lundell T."/>
            <person name="Martin R."/>
            <person name="McLaughlin D.J."/>
            <person name="Morgenstern I."/>
            <person name="Morin E."/>
            <person name="Murat C."/>
            <person name="Nagy L.G."/>
            <person name="Nolan M."/>
            <person name="Ohm R.A."/>
            <person name="Patyshakuliyeva A."/>
            <person name="Rokas A."/>
            <person name="Ruiz-Duenas F.J."/>
            <person name="Sabat G."/>
            <person name="Salamov A."/>
            <person name="Samejima M."/>
            <person name="Schmutz J."/>
            <person name="Slot J.C."/>
            <person name="St John F."/>
            <person name="Stenlid J."/>
            <person name="Sun H."/>
            <person name="Sun S."/>
            <person name="Syed K."/>
            <person name="Tsang A."/>
            <person name="Wiebenga A."/>
            <person name="Young D."/>
            <person name="Pisabarro A."/>
            <person name="Eastwood D.C."/>
            <person name="Martin F."/>
            <person name="Cullen D."/>
            <person name="Grigoriev I.V."/>
            <person name="Hibbett D.S."/>
        </authorList>
    </citation>
    <scope>NUCLEOTIDE SEQUENCE [LARGE SCALE GENOMIC DNA]</scope>
    <source>
        <strain evidence="3">HHB-11173 SS5</strain>
    </source>
</reference>
<dbReference type="RefSeq" id="XP_007387573.1">
    <property type="nucleotide sequence ID" value="XM_007387511.1"/>
</dbReference>